<evidence type="ECO:0000256" key="2">
    <source>
        <dbReference type="ARBA" id="ARBA00007254"/>
    </source>
</evidence>
<sequence>MGKFLQEFKQFAMRGNVVDMAVGIIIGGAFGKIVSSVVGDIIMPAVGLLVGGVNFTDLKIVLKHAVMEGDKVITPAVSINYGNFLQVTLDFIIIAFAIFLMIKGMNALNKKKAEETPAAPPAPPADVQLLTEIRDLLKEKK</sequence>
<dbReference type="PROSITE" id="PS01327">
    <property type="entry name" value="MSCL"/>
    <property type="match status" value="1"/>
</dbReference>
<keyword evidence="3 11" id="KW-0813">Transport</keyword>
<comment type="function">
    <text evidence="11">Channel that opens in response to stretch forces in the membrane lipid bilayer. May participate in the regulation of osmotic pressure changes within the cell.</text>
</comment>
<dbReference type="NCBIfam" id="TIGR00220">
    <property type="entry name" value="mscL"/>
    <property type="match status" value="1"/>
</dbReference>
<comment type="subunit">
    <text evidence="11">Homopentamer.</text>
</comment>
<dbReference type="InterPro" id="IPR019823">
    <property type="entry name" value="Mechanosensitive_channel_CS"/>
</dbReference>
<comment type="caution">
    <text evidence="12">The sequence shown here is derived from an EMBL/GenBank/DDBJ whole genome shotgun (WGS) entry which is preliminary data.</text>
</comment>
<keyword evidence="5" id="KW-0997">Cell inner membrane</keyword>
<evidence type="ECO:0000256" key="8">
    <source>
        <dbReference type="ARBA" id="ARBA00023065"/>
    </source>
</evidence>
<evidence type="ECO:0000313" key="13">
    <source>
        <dbReference type="Proteomes" id="UP000533637"/>
    </source>
</evidence>
<dbReference type="SUPFAM" id="SSF81330">
    <property type="entry name" value="Gated mechanosensitive channel"/>
    <property type="match status" value="1"/>
</dbReference>
<evidence type="ECO:0000256" key="10">
    <source>
        <dbReference type="ARBA" id="ARBA00023303"/>
    </source>
</evidence>
<dbReference type="PRINTS" id="PR01264">
    <property type="entry name" value="MECHCHANNEL"/>
</dbReference>
<comment type="similarity">
    <text evidence="2 11">Belongs to the MscL family.</text>
</comment>
<dbReference type="HAMAP" id="MF_00115">
    <property type="entry name" value="MscL"/>
    <property type="match status" value="1"/>
</dbReference>
<gene>
    <name evidence="11" type="primary">mscL</name>
    <name evidence="12" type="ORF">GGQ57_004704</name>
</gene>
<evidence type="ECO:0000256" key="1">
    <source>
        <dbReference type="ARBA" id="ARBA00004651"/>
    </source>
</evidence>
<evidence type="ECO:0000256" key="3">
    <source>
        <dbReference type="ARBA" id="ARBA00022448"/>
    </source>
</evidence>
<proteinExistence type="inferred from homology"/>
<organism evidence="12 13">
    <name type="scientific">Parabacteroides faecis</name>
    <dbReference type="NCBI Taxonomy" id="1217282"/>
    <lineage>
        <taxon>Bacteria</taxon>
        <taxon>Pseudomonadati</taxon>
        <taxon>Bacteroidota</taxon>
        <taxon>Bacteroidia</taxon>
        <taxon>Bacteroidales</taxon>
        <taxon>Tannerellaceae</taxon>
        <taxon>Parabacteroides</taxon>
    </lineage>
</organism>
<dbReference type="PANTHER" id="PTHR30266">
    <property type="entry name" value="MECHANOSENSITIVE CHANNEL MSCL"/>
    <property type="match status" value="1"/>
</dbReference>
<keyword evidence="8 11" id="KW-0406">Ion transport</keyword>
<comment type="subcellular location">
    <subcellularLocation>
        <location evidence="1 11">Cell membrane</location>
        <topology evidence="1 11">Multi-pass membrane protein</topology>
    </subcellularLocation>
</comment>
<dbReference type="NCBIfam" id="NF010557">
    <property type="entry name" value="PRK13952.1"/>
    <property type="match status" value="1"/>
</dbReference>
<dbReference type="Pfam" id="PF01741">
    <property type="entry name" value="MscL"/>
    <property type="match status" value="1"/>
</dbReference>
<dbReference type="InterPro" id="IPR001185">
    <property type="entry name" value="MS_channel"/>
</dbReference>
<keyword evidence="10 11" id="KW-0407">Ion channel</keyword>
<feature type="transmembrane region" description="Helical" evidence="11">
    <location>
        <begin position="21"/>
        <end position="50"/>
    </location>
</feature>
<keyword evidence="9 11" id="KW-0472">Membrane</keyword>
<name>A0ABR6KTL6_9BACT</name>
<dbReference type="Proteomes" id="UP000533637">
    <property type="component" value="Unassembled WGS sequence"/>
</dbReference>
<evidence type="ECO:0000256" key="11">
    <source>
        <dbReference type="HAMAP-Rule" id="MF_00115"/>
    </source>
</evidence>
<dbReference type="Gene3D" id="1.10.1200.120">
    <property type="entry name" value="Large-conductance mechanosensitive channel, MscL, domain 1"/>
    <property type="match status" value="1"/>
</dbReference>
<evidence type="ECO:0000256" key="9">
    <source>
        <dbReference type="ARBA" id="ARBA00023136"/>
    </source>
</evidence>
<dbReference type="InterPro" id="IPR037673">
    <property type="entry name" value="MSC/AndL"/>
</dbReference>
<protein>
    <recommendedName>
        <fullName evidence="11">Large-conductance mechanosensitive channel</fullName>
    </recommendedName>
</protein>
<dbReference type="PANTHER" id="PTHR30266:SF2">
    <property type="entry name" value="LARGE-CONDUCTANCE MECHANOSENSITIVE CHANNEL"/>
    <property type="match status" value="1"/>
</dbReference>
<dbReference type="RefSeq" id="WP_122357302.1">
    <property type="nucleotide sequence ID" value="NZ_BMPB01000015.1"/>
</dbReference>
<keyword evidence="4 11" id="KW-1003">Cell membrane</keyword>
<keyword evidence="7 11" id="KW-1133">Transmembrane helix</keyword>
<accession>A0ABR6KTL6</accession>
<evidence type="ECO:0000313" key="12">
    <source>
        <dbReference type="EMBL" id="MBB4624760.1"/>
    </source>
</evidence>
<evidence type="ECO:0000256" key="6">
    <source>
        <dbReference type="ARBA" id="ARBA00022692"/>
    </source>
</evidence>
<keyword evidence="13" id="KW-1185">Reference proteome</keyword>
<evidence type="ECO:0000256" key="7">
    <source>
        <dbReference type="ARBA" id="ARBA00022989"/>
    </source>
</evidence>
<reference evidence="12 13" key="1">
    <citation type="submission" date="2020-08" db="EMBL/GenBank/DDBJ databases">
        <title>Genomic Encyclopedia of Type Strains, Phase IV (KMG-IV): sequencing the most valuable type-strain genomes for metagenomic binning, comparative biology and taxonomic classification.</title>
        <authorList>
            <person name="Goeker M."/>
        </authorList>
    </citation>
    <scope>NUCLEOTIDE SEQUENCE [LARGE SCALE GENOMIC DNA]</scope>
    <source>
        <strain evidence="12 13">DSM 102983</strain>
    </source>
</reference>
<feature type="transmembrane region" description="Helical" evidence="11">
    <location>
        <begin position="84"/>
        <end position="102"/>
    </location>
</feature>
<keyword evidence="6 11" id="KW-0812">Transmembrane</keyword>
<evidence type="ECO:0000256" key="4">
    <source>
        <dbReference type="ARBA" id="ARBA00022475"/>
    </source>
</evidence>
<dbReference type="InterPro" id="IPR036019">
    <property type="entry name" value="MscL_channel"/>
</dbReference>
<dbReference type="NCBIfam" id="NF001843">
    <property type="entry name" value="PRK00567.1-4"/>
    <property type="match status" value="1"/>
</dbReference>
<dbReference type="EMBL" id="JACHOC010000011">
    <property type="protein sequence ID" value="MBB4624760.1"/>
    <property type="molecule type" value="Genomic_DNA"/>
</dbReference>
<evidence type="ECO:0000256" key="5">
    <source>
        <dbReference type="ARBA" id="ARBA00022519"/>
    </source>
</evidence>